<evidence type="ECO:0000313" key="3">
    <source>
        <dbReference type="EMBL" id="CAH1422507.1"/>
    </source>
</evidence>
<dbReference type="AlphaFoldDB" id="A0AAU9M9S7"/>
<dbReference type="Proteomes" id="UP001157418">
    <property type="component" value="Unassembled WGS sequence"/>
</dbReference>
<gene>
    <name evidence="3" type="ORF">LVIROSA_LOCUS9833</name>
</gene>
<feature type="domain" description="Reverse transcriptase zinc-binding" evidence="2">
    <location>
        <begin position="100"/>
        <end position="168"/>
    </location>
</feature>
<sequence>MFSSSHLLQHRPFNNKKSTSSHIQRRKRFCGSGPPPEKMDLWFNIQHHYLHPRLQRSPVEIDLFQPSASGDHWKYRLSRDGDYYVNVLRHKIDRSSAHLGVHCIDWIHEVPIKVLCFVWRAYLGRIPYACALLCRGIQLSSLVCSFCSYVAEDANHILVTYPFAKEVWVWILRWCNADIPQVNTVADVISSVGS</sequence>
<accession>A0AAU9M9S7</accession>
<dbReference type="EMBL" id="CAKMRJ010001112">
    <property type="protein sequence ID" value="CAH1422507.1"/>
    <property type="molecule type" value="Genomic_DNA"/>
</dbReference>
<proteinExistence type="predicted"/>
<dbReference type="InterPro" id="IPR026960">
    <property type="entry name" value="RVT-Znf"/>
</dbReference>
<protein>
    <recommendedName>
        <fullName evidence="2">Reverse transcriptase zinc-binding domain-containing protein</fullName>
    </recommendedName>
</protein>
<evidence type="ECO:0000256" key="1">
    <source>
        <dbReference type="SAM" id="MobiDB-lite"/>
    </source>
</evidence>
<evidence type="ECO:0000313" key="4">
    <source>
        <dbReference type="Proteomes" id="UP001157418"/>
    </source>
</evidence>
<reference evidence="3 4" key="1">
    <citation type="submission" date="2022-01" db="EMBL/GenBank/DDBJ databases">
        <authorList>
            <person name="Xiong W."/>
            <person name="Schranz E."/>
        </authorList>
    </citation>
    <scope>NUCLEOTIDE SEQUENCE [LARGE SCALE GENOMIC DNA]</scope>
</reference>
<evidence type="ECO:0000259" key="2">
    <source>
        <dbReference type="Pfam" id="PF13966"/>
    </source>
</evidence>
<comment type="caution">
    <text evidence="3">The sequence shown here is derived from an EMBL/GenBank/DDBJ whole genome shotgun (WGS) entry which is preliminary data.</text>
</comment>
<dbReference type="Pfam" id="PF13966">
    <property type="entry name" value="zf-RVT"/>
    <property type="match status" value="1"/>
</dbReference>
<keyword evidence="4" id="KW-1185">Reference proteome</keyword>
<organism evidence="3 4">
    <name type="scientific">Lactuca virosa</name>
    <dbReference type="NCBI Taxonomy" id="75947"/>
    <lineage>
        <taxon>Eukaryota</taxon>
        <taxon>Viridiplantae</taxon>
        <taxon>Streptophyta</taxon>
        <taxon>Embryophyta</taxon>
        <taxon>Tracheophyta</taxon>
        <taxon>Spermatophyta</taxon>
        <taxon>Magnoliopsida</taxon>
        <taxon>eudicotyledons</taxon>
        <taxon>Gunneridae</taxon>
        <taxon>Pentapetalae</taxon>
        <taxon>asterids</taxon>
        <taxon>campanulids</taxon>
        <taxon>Asterales</taxon>
        <taxon>Asteraceae</taxon>
        <taxon>Cichorioideae</taxon>
        <taxon>Cichorieae</taxon>
        <taxon>Lactucinae</taxon>
        <taxon>Lactuca</taxon>
    </lineage>
</organism>
<name>A0AAU9M9S7_9ASTR</name>
<feature type="region of interest" description="Disordered" evidence="1">
    <location>
        <begin position="12"/>
        <end position="32"/>
    </location>
</feature>